<dbReference type="SUPFAM" id="SSF48264">
    <property type="entry name" value="Cytochrome P450"/>
    <property type="match status" value="1"/>
</dbReference>
<evidence type="ECO:0000256" key="4">
    <source>
        <dbReference type="ARBA" id="ARBA00022723"/>
    </source>
</evidence>
<feature type="transmembrane region" description="Helical" evidence="10">
    <location>
        <begin position="31"/>
        <end position="52"/>
    </location>
</feature>
<evidence type="ECO:0000313" key="11">
    <source>
        <dbReference type="EMBL" id="KAF1959200.1"/>
    </source>
</evidence>
<keyword evidence="3 8" id="KW-0349">Heme</keyword>
<keyword evidence="12" id="KW-1185">Reference proteome</keyword>
<dbReference type="EMBL" id="ML976985">
    <property type="protein sequence ID" value="KAF1959200.1"/>
    <property type="molecule type" value="Genomic_DNA"/>
</dbReference>
<evidence type="ECO:0000256" key="1">
    <source>
        <dbReference type="ARBA" id="ARBA00001971"/>
    </source>
</evidence>
<evidence type="ECO:0000256" key="10">
    <source>
        <dbReference type="SAM" id="Phobius"/>
    </source>
</evidence>
<dbReference type="GO" id="GO:0020037">
    <property type="term" value="F:heme binding"/>
    <property type="evidence" value="ECO:0007669"/>
    <property type="project" value="InterPro"/>
</dbReference>
<keyword evidence="10" id="KW-0812">Transmembrane</keyword>
<comment type="cofactor">
    <cofactor evidence="1 8">
        <name>heme</name>
        <dbReference type="ChEBI" id="CHEBI:30413"/>
    </cofactor>
</comment>
<dbReference type="PROSITE" id="PS00086">
    <property type="entry name" value="CYTOCHROME_P450"/>
    <property type="match status" value="1"/>
</dbReference>
<dbReference type="Proteomes" id="UP000800035">
    <property type="component" value="Unassembled WGS sequence"/>
</dbReference>
<proteinExistence type="inferred from homology"/>
<dbReference type="PANTHER" id="PTHR24305">
    <property type="entry name" value="CYTOCHROME P450"/>
    <property type="match status" value="1"/>
</dbReference>
<evidence type="ECO:0000256" key="5">
    <source>
        <dbReference type="ARBA" id="ARBA00023002"/>
    </source>
</evidence>
<accession>A0A6A5U4D8</accession>
<dbReference type="Pfam" id="PF00067">
    <property type="entry name" value="p450"/>
    <property type="match status" value="1"/>
</dbReference>
<keyword evidence="10" id="KW-0472">Membrane</keyword>
<reference evidence="11" key="1">
    <citation type="journal article" date="2020" name="Stud. Mycol.">
        <title>101 Dothideomycetes genomes: a test case for predicting lifestyles and emergence of pathogens.</title>
        <authorList>
            <person name="Haridas S."/>
            <person name="Albert R."/>
            <person name="Binder M."/>
            <person name="Bloem J."/>
            <person name="Labutti K."/>
            <person name="Salamov A."/>
            <person name="Andreopoulos B."/>
            <person name="Baker S."/>
            <person name="Barry K."/>
            <person name="Bills G."/>
            <person name="Bluhm B."/>
            <person name="Cannon C."/>
            <person name="Castanera R."/>
            <person name="Culley D."/>
            <person name="Daum C."/>
            <person name="Ezra D."/>
            <person name="Gonzalez J."/>
            <person name="Henrissat B."/>
            <person name="Kuo A."/>
            <person name="Liang C."/>
            <person name="Lipzen A."/>
            <person name="Lutzoni F."/>
            <person name="Magnuson J."/>
            <person name="Mondo S."/>
            <person name="Nolan M."/>
            <person name="Ohm R."/>
            <person name="Pangilinan J."/>
            <person name="Park H.-J."/>
            <person name="Ramirez L."/>
            <person name="Alfaro M."/>
            <person name="Sun H."/>
            <person name="Tritt A."/>
            <person name="Yoshinaga Y."/>
            <person name="Zwiers L.-H."/>
            <person name="Turgeon B."/>
            <person name="Goodwin S."/>
            <person name="Spatafora J."/>
            <person name="Crous P."/>
            <person name="Grigoriev I."/>
        </authorList>
    </citation>
    <scope>NUCLEOTIDE SEQUENCE</scope>
    <source>
        <strain evidence="11">CBS 675.92</strain>
    </source>
</reference>
<feature type="transmembrane region" description="Helical" evidence="10">
    <location>
        <begin position="5"/>
        <end position="25"/>
    </location>
</feature>
<evidence type="ECO:0000256" key="9">
    <source>
        <dbReference type="RuleBase" id="RU000461"/>
    </source>
</evidence>
<dbReference type="AlphaFoldDB" id="A0A6A5U4D8"/>
<dbReference type="InterPro" id="IPR050121">
    <property type="entry name" value="Cytochrome_P450_monoxygenase"/>
</dbReference>
<dbReference type="OrthoDB" id="1470350at2759"/>
<dbReference type="Gene3D" id="1.10.630.10">
    <property type="entry name" value="Cytochrome P450"/>
    <property type="match status" value="1"/>
</dbReference>
<protein>
    <submittedName>
        <fullName evidence="11">Cytochrome P450</fullName>
    </submittedName>
</protein>
<sequence>MYTPLYSIVCGVLCLSLAYQIIWSFSTPSPVAAKLLAAVIVFIEWLSLVVTYRLMLHPLSKFPGPFFGKITDWYSIYHCIQGDRHLNFHRLHLKHGPVVRYGPNRISINSVSALQAIYGLQANTQKAEWYTVWKQFFKTDMSMSTIDRKRHAVKRRIVTRAIKSISMKEIEGKILKNVRTLCDQLAAEDSGSDWSQARDMTKHVAYCTSDIMGDTTFSKSWNLLHSEENRDMYYILPRGIGGLSLVSRHATSINMWERHFQIFRPDLVRDTYRYETLSNQTSDWRTAQDNDKYHDFYGSLLKARDPETGNKLTRDERVAEAALLIVAGSDTMATAVTSAIFYLLHYADTLSRLQKEIRDTFETVEDITIGPVLSGCQYLVACIDEAMRLSPGWYPPGTDIAVPHYALHHNEAYHIEPFKFIPERWIKGGLWSEADISTTRSAFIPFGVGRTSCVGKELSYQEMTIIMARIVWLYDMRLAPGSLVGGGHESMGYGRTRSNEFQTWDSFVSTHEGPMVQFRLRK</sequence>
<organism evidence="11 12">
    <name type="scientific">Byssothecium circinans</name>
    <dbReference type="NCBI Taxonomy" id="147558"/>
    <lineage>
        <taxon>Eukaryota</taxon>
        <taxon>Fungi</taxon>
        <taxon>Dikarya</taxon>
        <taxon>Ascomycota</taxon>
        <taxon>Pezizomycotina</taxon>
        <taxon>Dothideomycetes</taxon>
        <taxon>Pleosporomycetidae</taxon>
        <taxon>Pleosporales</taxon>
        <taxon>Massarineae</taxon>
        <taxon>Massarinaceae</taxon>
        <taxon>Byssothecium</taxon>
    </lineage>
</organism>
<keyword evidence="4 8" id="KW-0479">Metal-binding</keyword>
<dbReference type="PRINTS" id="PR00385">
    <property type="entry name" value="P450"/>
</dbReference>
<evidence type="ECO:0000256" key="3">
    <source>
        <dbReference type="ARBA" id="ARBA00022617"/>
    </source>
</evidence>
<dbReference type="GO" id="GO:0005506">
    <property type="term" value="F:iron ion binding"/>
    <property type="evidence" value="ECO:0007669"/>
    <property type="project" value="InterPro"/>
</dbReference>
<dbReference type="InterPro" id="IPR001128">
    <property type="entry name" value="Cyt_P450"/>
</dbReference>
<dbReference type="CDD" id="cd11061">
    <property type="entry name" value="CYP67-like"/>
    <property type="match status" value="1"/>
</dbReference>
<feature type="binding site" description="axial binding residue" evidence="8">
    <location>
        <position position="453"/>
    </location>
    <ligand>
        <name>heme</name>
        <dbReference type="ChEBI" id="CHEBI:30413"/>
    </ligand>
    <ligandPart>
        <name>Fe</name>
        <dbReference type="ChEBI" id="CHEBI:18248"/>
    </ligandPart>
</feature>
<keyword evidence="10" id="KW-1133">Transmembrane helix</keyword>
<dbReference type="InterPro" id="IPR036396">
    <property type="entry name" value="Cyt_P450_sf"/>
</dbReference>
<evidence type="ECO:0000256" key="2">
    <source>
        <dbReference type="ARBA" id="ARBA00010617"/>
    </source>
</evidence>
<dbReference type="GO" id="GO:0004497">
    <property type="term" value="F:monooxygenase activity"/>
    <property type="evidence" value="ECO:0007669"/>
    <property type="project" value="UniProtKB-KW"/>
</dbReference>
<dbReference type="GO" id="GO:0016705">
    <property type="term" value="F:oxidoreductase activity, acting on paired donors, with incorporation or reduction of molecular oxygen"/>
    <property type="evidence" value="ECO:0007669"/>
    <property type="project" value="InterPro"/>
</dbReference>
<keyword evidence="5 9" id="KW-0560">Oxidoreductase</keyword>
<evidence type="ECO:0000313" key="12">
    <source>
        <dbReference type="Proteomes" id="UP000800035"/>
    </source>
</evidence>
<name>A0A6A5U4D8_9PLEO</name>
<gene>
    <name evidence="11" type="ORF">CC80DRAFT_514494</name>
</gene>
<dbReference type="InterPro" id="IPR017972">
    <property type="entry name" value="Cyt_P450_CS"/>
</dbReference>
<keyword evidence="6 8" id="KW-0408">Iron</keyword>
<comment type="similarity">
    <text evidence="2 9">Belongs to the cytochrome P450 family.</text>
</comment>
<dbReference type="PRINTS" id="PR00463">
    <property type="entry name" value="EP450I"/>
</dbReference>
<keyword evidence="7 9" id="KW-0503">Monooxygenase</keyword>
<evidence type="ECO:0000256" key="8">
    <source>
        <dbReference type="PIRSR" id="PIRSR602401-1"/>
    </source>
</evidence>
<evidence type="ECO:0000256" key="7">
    <source>
        <dbReference type="ARBA" id="ARBA00023033"/>
    </source>
</evidence>
<evidence type="ECO:0000256" key="6">
    <source>
        <dbReference type="ARBA" id="ARBA00023004"/>
    </source>
</evidence>
<dbReference type="InterPro" id="IPR002401">
    <property type="entry name" value="Cyt_P450_E_grp-I"/>
</dbReference>
<dbReference type="PANTHER" id="PTHR24305:SF237">
    <property type="entry name" value="CYTOCHROME P450 MONOOXYGENASE ATNE-RELATED"/>
    <property type="match status" value="1"/>
</dbReference>